<protein>
    <recommendedName>
        <fullName evidence="4">TM2 domain-containing protein</fullName>
    </recommendedName>
</protein>
<feature type="transmembrane region" description="Helical" evidence="1">
    <location>
        <begin position="35"/>
        <end position="62"/>
    </location>
</feature>
<sequence length="80" mass="9109">MASQTQKNPVIAVVLSALLCGLGQMYNGQIGKGILFAVIQFINVLLFMVFIGYVTYLIFWIYNMIDAYKQAEKRNENHTM</sequence>
<keyword evidence="3" id="KW-1185">Reference proteome</keyword>
<keyword evidence="1" id="KW-0812">Transmembrane</keyword>
<keyword evidence="1" id="KW-0472">Membrane</keyword>
<dbReference type="EMBL" id="RBVX01000017">
    <property type="protein sequence ID" value="RSL32126.1"/>
    <property type="molecule type" value="Genomic_DNA"/>
</dbReference>
<evidence type="ECO:0000313" key="2">
    <source>
        <dbReference type="EMBL" id="RSL32126.1"/>
    </source>
</evidence>
<name>A0A428N194_9BACI</name>
<dbReference type="Proteomes" id="UP000275076">
    <property type="component" value="Unassembled WGS sequence"/>
</dbReference>
<accession>A0A428N194</accession>
<dbReference type="OrthoDB" id="9792998at2"/>
<comment type="caution">
    <text evidence="2">The sequence shown here is derived from an EMBL/GenBank/DDBJ whole genome shotgun (WGS) entry which is preliminary data.</text>
</comment>
<evidence type="ECO:0000256" key="1">
    <source>
        <dbReference type="SAM" id="Phobius"/>
    </source>
</evidence>
<reference evidence="2 3" key="1">
    <citation type="submission" date="2018-10" db="EMBL/GenBank/DDBJ databases">
        <title>Draft genome sequence of Bacillus salarius IM0101, isolated from a hypersaline soil in Inner Mongolia, China.</title>
        <authorList>
            <person name="Yamprayoonswat W."/>
            <person name="Boonvisut S."/>
            <person name="Jumpathong W."/>
            <person name="Sittihan S."/>
            <person name="Ruangsuj P."/>
            <person name="Wanthongcharoen S."/>
            <person name="Thongpramul N."/>
            <person name="Pimmason S."/>
            <person name="Yu B."/>
            <person name="Yasawong M."/>
        </authorList>
    </citation>
    <scope>NUCLEOTIDE SEQUENCE [LARGE SCALE GENOMIC DNA]</scope>
    <source>
        <strain evidence="2 3">IM0101</strain>
    </source>
</reference>
<dbReference type="AlphaFoldDB" id="A0A428N194"/>
<evidence type="ECO:0008006" key="4">
    <source>
        <dbReference type="Google" id="ProtNLM"/>
    </source>
</evidence>
<proteinExistence type="predicted"/>
<organism evidence="2 3">
    <name type="scientific">Salibacterium salarium</name>
    <dbReference type="NCBI Taxonomy" id="284579"/>
    <lineage>
        <taxon>Bacteria</taxon>
        <taxon>Bacillati</taxon>
        <taxon>Bacillota</taxon>
        <taxon>Bacilli</taxon>
        <taxon>Bacillales</taxon>
        <taxon>Bacillaceae</taxon>
    </lineage>
</organism>
<dbReference type="RefSeq" id="WP_125557216.1">
    <property type="nucleotide sequence ID" value="NZ_RBVX01000017.1"/>
</dbReference>
<evidence type="ECO:0000313" key="3">
    <source>
        <dbReference type="Proteomes" id="UP000275076"/>
    </source>
</evidence>
<keyword evidence="1" id="KW-1133">Transmembrane helix</keyword>
<gene>
    <name evidence="2" type="ORF">D7Z54_17005</name>
</gene>